<feature type="compositionally biased region" description="Polar residues" evidence="1">
    <location>
        <begin position="68"/>
        <end position="87"/>
    </location>
</feature>
<feature type="region of interest" description="Disordered" evidence="1">
    <location>
        <begin position="161"/>
        <end position="189"/>
    </location>
</feature>
<dbReference type="Proteomes" id="UP001497512">
    <property type="component" value="Chromosome 9"/>
</dbReference>
<dbReference type="EMBL" id="OZ019901">
    <property type="protein sequence ID" value="CAK9237121.1"/>
    <property type="molecule type" value="Genomic_DNA"/>
</dbReference>
<feature type="region of interest" description="Disordered" evidence="1">
    <location>
        <begin position="62"/>
        <end position="90"/>
    </location>
</feature>
<feature type="compositionally biased region" description="Low complexity" evidence="1">
    <location>
        <begin position="161"/>
        <end position="170"/>
    </location>
</feature>
<organism evidence="2 3">
    <name type="scientific">Sphagnum troendelagicum</name>
    <dbReference type="NCBI Taxonomy" id="128251"/>
    <lineage>
        <taxon>Eukaryota</taxon>
        <taxon>Viridiplantae</taxon>
        <taxon>Streptophyta</taxon>
        <taxon>Embryophyta</taxon>
        <taxon>Bryophyta</taxon>
        <taxon>Sphagnophytina</taxon>
        <taxon>Sphagnopsida</taxon>
        <taxon>Sphagnales</taxon>
        <taxon>Sphagnaceae</taxon>
        <taxon>Sphagnum</taxon>
    </lineage>
</organism>
<sequence>MAENPVASRPRFFLDEEKNQEFLKTLENGRGGTTRRVHVPPQEERQNAAAVIEAVVDDEEEEDMEVLFSTSTSAPPTQNPKRSSLGVNSEKLASKEPLSTIKPLTSWWSRIQDGWLGVEDKLVQWFGLDQSKYQWAIDEYMDRQLNGDNQKPTVHAEELQLQQRQEQVMQRNEDLPLFVPPQKEPDVSK</sequence>
<evidence type="ECO:0000313" key="2">
    <source>
        <dbReference type="EMBL" id="CAK9237121.1"/>
    </source>
</evidence>
<accession>A0ABP0V3W9</accession>
<proteinExistence type="predicted"/>
<reference evidence="2" key="1">
    <citation type="submission" date="2024-02" db="EMBL/GenBank/DDBJ databases">
        <authorList>
            <consortium name="ELIXIR-Norway"/>
            <consortium name="Elixir Norway"/>
        </authorList>
    </citation>
    <scope>NUCLEOTIDE SEQUENCE</scope>
</reference>
<keyword evidence="3" id="KW-1185">Reference proteome</keyword>
<name>A0ABP0V3W9_9BRYO</name>
<gene>
    <name evidence="2" type="ORF">CSSPTR1EN2_LOCUS23521</name>
</gene>
<evidence type="ECO:0000256" key="1">
    <source>
        <dbReference type="SAM" id="MobiDB-lite"/>
    </source>
</evidence>
<dbReference type="PANTHER" id="PTHR37376">
    <property type="entry name" value="EXPRESSED PROTEIN"/>
    <property type="match status" value="1"/>
</dbReference>
<protein>
    <submittedName>
        <fullName evidence="2">Uncharacterized protein</fullName>
    </submittedName>
</protein>
<feature type="region of interest" description="Disordered" evidence="1">
    <location>
        <begin position="27"/>
        <end position="46"/>
    </location>
</feature>
<dbReference type="PANTHER" id="PTHR37376:SF1">
    <property type="entry name" value="EXPRESSED PROTEIN"/>
    <property type="match status" value="1"/>
</dbReference>
<evidence type="ECO:0000313" key="3">
    <source>
        <dbReference type="Proteomes" id="UP001497512"/>
    </source>
</evidence>